<evidence type="ECO:0000313" key="1">
    <source>
        <dbReference type="EMBL" id="JAE16529.1"/>
    </source>
</evidence>
<reference evidence="1" key="1">
    <citation type="submission" date="2014-09" db="EMBL/GenBank/DDBJ databases">
        <authorList>
            <person name="Magalhaes I.L.F."/>
            <person name="Oliveira U."/>
            <person name="Santos F.R."/>
            <person name="Vidigal T.H.D.A."/>
            <person name="Brescovit A.D."/>
            <person name="Santos A.J."/>
        </authorList>
    </citation>
    <scope>NUCLEOTIDE SEQUENCE</scope>
    <source>
        <tissue evidence="1">Shoot tissue taken approximately 20 cm above the soil surface</tissue>
    </source>
</reference>
<proteinExistence type="predicted"/>
<dbReference type="EMBL" id="GBRH01181367">
    <property type="protein sequence ID" value="JAE16529.1"/>
    <property type="molecule type" value="Transcribed_RNA"/>
</dbReference>
<protein>
    <submittedName>
        <fullName evidence="1">Uncharacterized protein</fullName>
    </submittedName>
</protein>
<organism evidence="1">
    <name type="scientific">Arundo donax</name>
    <name type="common">Giant reed</name>
    <name type="synonym">Donax arundinaceus</name>
    <dbReference type="NCBI Taxonomy" id="35708"/>
    <lineage>
        <taxon>Eukaryota</taxon>
        <taxon>Viridiplantae</taxon>
        <taxon>Streptophyta</taxon>
        <taxon>Embryophyta</taxon>
        <taxon>Tracheophyta</taxon>
        <taxon>Spermatophyta</taxon>
        <taxon>Magnoliopsida</taxon>
        <taxon>Liliopsida</taxon>
        <taxon>Poales</taxon>
        <taxon>Poaceae</taxon>
        <taxon>PACMAD clade</taxon>
        <taxon>Arundinoideae</taxon>
        <taxon>Arundineae</taxon>
        <taxon>Arundo</taxon>
    </lineage>
</organism>
<name>A0A0A9FZ69_ARUDO</name>
<accession>A0A0A9FZ69</accession>
<reference evidence="1" key="2">
    <citation type="journal article" date="2015" name="Data Brief">
        <title>Shoot transcriptome of the giant reed, Arundo donax.</title>
        <authorList>
            <person name="Barrero R.A."/>
            <person name="Guerrero F.D."/>
            <person name="Moolhuijzen P."/>
            <person name="Goolsby J.A."/>
            <person name="Tidwell J."/>
            <person name="Bellgard S.E."/>
            <person name="Bellgard M.I."/>
        </authorList>
    </citation>
    <scope>NUCLEOTIDE SEQUENCE</scope>
    <source>
        <tissue evidence="1">Shoot tissue taken approximately 20 cm above the soil surface</tissue>
    </source>
</reference>
<dbReference type="AlphaFoldDB" id="A0A0A9FZ69"/>
<sequence>MARINKRFKRVVINRWETEQVEKASTWLKKIEVYTWIAFQFQGHWYLKLRSLERYFMLMMFSLR</sequence>